<dbReference type="GO" id="GO:0006824">
    <property type="term" value="P:cobalt ion transport"/>
    <property type="evidence" value="ECO:0007669"/>
    <property type="project" value="TreeGrafter"/>
</dbReference>
<keyword evidence="2 5" id="KW-0812">Transmembrane</keyword>
<feature type="transmembrane region" description="Helical" evidence="5">
    <location>
        <begin position="44"/>
        <end position="62"/>
    </location>
</feature>
<evidence type="ECO:0000313" key="6">
    <source>
        <dbReference type="EMBL" id="SYX85324.1"/>
    </source>
</evidence>
<evidence type="ECO:0000256" key="3">
    <source>
        <dbReference type="ARBA" id="ARBA00022989"/>
    </source>
</evidence>
<feature type="transmembrane region" description="Helical" evidence="5">
    <location>
        <begin position="69"/>
        <end position="90"/>
    </location>
</feature>
<evidence type="ECO:0000256" key="5">
    <source>
        <dbReference type="SAM" id="Phobius"/>
    </source>
</evidence>
<name>A0A383RFR8_PAEAL</name>
<dbReference type="PANTHER" id="PTHR43723:SF1">
    <property type="entry name" value="COBALT TRANSPORT PROTEIN CBIQ"/>
    <property type="match status" value="1"/>
</dbReference>
<evidence type="ECO:0000256" key="1">
    <source>
        <dbReference type="ARBA" id="ARBA00004141"/>
    </source>
</evidence>
<dbReference type="PANTHER" id="PTHR43723">
    <property type="entry name" value="COBALT TRANSPORT PROTEIN CBIQ"/>
    <property type="match status" value="1"/>
</dbReference>
<dbReference type="Pfam" id="PF02361">
    <property type="entry name" value="CbiQ"/>
    <property type="match status" value="1"/>
</dbReference>
<dbReference type="InterPro" id="IPR052770">
    <property type="entry name" value="Cobalt_transport_CbiQ"/>
</dbReference>
<dbReference type="AlphaFoldDB" id="A0A383RFR8"/>
<evidence type="ECO:0000256" key="4">
    <source>
        <dbReference type="ARBA" id="ARBA00023136"/>
    </source>
</evidence>
<keyword evidence="3 5" id="KW-1133">Transmembrane helix</keyword>
<dbReference type="EMBL" id="LS992241">
    <property type="protein sequence ID" value="SYX85324.1"/>
    <property type="molecule type" value="Genomic_DNA"/>
</dbReference>
<comment type="subcellular location">
    <subcellularLocation>
        <location evidence="1">Membrane</location>
        <topology evidence="1">Multi-pass membrane protein</topology>
    </subcellularLocation>
</comment>
<sequence>MHRRHVSKEEIILILRDWNPSIKGLAIIIAVIMLSLTFDPVTPLAALVYIVLFTFLLGNISWRKWLLSFCPFLIMGIGYVWTALVFPRSADPASSAILWQLGSFIITEATFQQAISLGLRVLIFSALSLIFILTTDPVRFMLSLMQQCKLPSKWAYGILAGYRFLPFFKEELRIIQDAHRMRGIERERGWKSKLRAWKRYAIPLLASAIRKSERVAAAMISKGFTGRRGRTYYVKLRVTWKDWTLLFLLLGGIALCYYVSWKLGFVQWYQGQL</sequence>
<gene>
    <name evidence="6" type="primary">thiX</name>
    <name evidence="6" type="ORF">PBLR_13746</name>
</gene>
<accession>A0A383RFR8</accession>
<reference evidence="7" key="1">
    <citation type="submission" date="2018-08" db="EMBL/GenBank/DDBJ databases">
        <authorList>
            <person name="Chevrot R."/>
        </authorList>
    </citation>
    <scope>NUCLEOTIDE SEQUENCE [LARGE SCALE GENOMIC DNA]</scope>
</reference>
<dbReference type="CDD" id="cd16914">
    <property type="entry name" value="EcfT"/>
    <property type="match status" value="1"/>
</dbReference>
<proteinExistence type="predicted"/>
<evidence type="ECO:0000313" key="7">
    <source>
        <dbReference type="Proteomes" id="UP000304148"/>
    </source>
</evidence>
<organism evidence="6 7">
    <name type="scientific">Paenibacillus alvei</name>
    <name type="common">Bacillus alvei</name>
    <dbReference type="NCBI Taxonomy" id="44250"/>
    <lineage>
        <taxon>Bacteria</taxon>
        <taxon>Bacillati</taxon>
        <taxon>Bacillota</taxon>
        <taxon>Bacilli</taxon>
        <taxon>Bacillales</taxon>
        <taxon>Paenibacillaceae</taxon>
        <taxon>Paenibacillus</taxon>
    </lineage>
</organism>
<keyword evidence="4 5" id="KW-0472">Membrane</keyword>
<dbReference type="Proteomes" id="UP000304148">
    <property type="component" value="Chromosome"/>
</dbReference>
<protein>
    <submittedName>
        <fullName evidence="6">Thiamine transporter, transmembrane T component</fullName>
    </submittedName>
</protein>
<dbReference type="GO" id="GO:0043190">
    <property type="term" value="C:ATP-binding cassette (ABC) transporter complex"/>
    <property type="evidence" value="ECO:0007669"/>
    <property type="project" value="TreeGrafter"/>
</dbReference>
<feature type="transmembrane region" description="Helical" evidence="5">
    <location>
        <begin position="243"/>
        <end position="261"/>
    </location>
</feature>
<evidence type="ECO:0000256" key="2">
    <source>
        <dbReference type="ARBA" id="ARBA00022692"/>
    </source>
</evidence>
<feature type="transmembrane region" description="Helical" evidence="5">
    <location>
        <begin position="110"/>
        <end position="133"/>
    </location>
</feature>
<feature type="transmembrane region" description="Helical" evidence="5">
    <location>
        <begin position="21"/>
        <end position="38"/>
    </location>
</feature>
<dbReference type="InterPro" id="IPR003339">
    <property type="entry name" value="ABC/ECF_trnsptr_transmembrane"/>
</dbReference>